<dbReference type="Proteomes" id="UP000236161">
    <property type="component" value="Unassembled WGS sequence"/>
</dbReference>
<keyword evidence="4" id="KW-0677">Repeat</keyword>
<dbReference type="PROSITE" id="PS51147">
    <property type="entry name" value="PFTA"/>
    <property type="match status" value="2"/>
</dbReference>
<reference evidence="5 6" key="1">
    <citation type="journal article" date="2017" name="Nature">
        <title>The Apostasia genome and the evolution of orchids.</title>
        <authorList>
            <person name="Zhang G.Q."/>
            <person name="Liu K.W."/>
            <person name="Li Z."/>
            <person name="Lohaus R."/>
            <person name="Hsiao Y.Y."/>
            <person name="Niu S.C."/>
            <person name="Wang J.Y."/>
            <person name="Lin Y.C."/>
            <person name="Xu Q."/>
            <person name="Chen L.J."/>
            <person name="Yoshida K."/>
            <person name="Fujiwara S."/>
            <person name="Wang Z.W."/>
            <person name="Zhang Y.Q."/>
            <person name="Mitsuda N."/>
            <person name="Wang M."/>
            <person name="Liu G.H."/>
            <person name="Pecoraro L."/>
            <person name="Huang H.X."/>
            <person name="Xiao X.J."/>
            <person name="Lin M."/>
            <person name="Wu X.Y."/>
            <person name="Wu W.L."/>
            <person name="Chen Y.Y."/>
            <person name="Chang S.B."/>
            <person name="Sakamoto S."/>
            <person name="Ohme-Takagi M."/>
            <person name="Yagi M."/>
            <person name="Zeng S.J."/>
            <person name="Shen C.Y."/>
            <person name="Yeh C.M."/>
            <person name="Luo Y.B."/>
            <person name="Tsai W.C."/>
            <person name="Van de Peer Y."/>
            <person name="Liu Z.J."/>
        </authorList>
    </citation>
    <scope>NUCLEOTIDE SEQUENCE [LARGE SCALE GENOMIC DNA]</scope>
    <source>
        <strain evidence="6">cv. Shenzhen</strain>
        <tissue evidence="5">Stem</tissue>
    </source>
</reference>
<dbReference type="GO" id="GO:0004662">
    <property type="term" value="F:CAAX-protein geranylgeranyltransferase activity"/>
    <property type="evidence" value="ECO:0007669"/>
    <property type="project" value="TreeGrafter"/>
</dbReference>
<keyword evidence="3 5" id="KW-0808">Transferase</keyword>
<protein>
    <submittedName>
        <fullName evidence="5">Protein farnesyltransferase/geranylgeranyltransferase type-1 subunit alpha</fullName>
    </submittedName>
</protein>
<accession>A0A2I0A550</accession>
<dbReference type="GO" id="GO:0005965">
    <property type="term" value="C:protein farnesyltransferase complex"/>
    <property type="evidence" value="ECO:0007669"/>
    <property type="project" value="TreeGrafter"/>
</dbReference>
<evidence type="ECO:0000256" key="3">
    <source>
        <dbReference type="ARBA" id="ARBA00022679"/>
    </source>
</evidence>
<name>A0A2I0A550_9ASPA</name>
<dbReference type="InterPro" id="IPR002088">
    <property type="entry name" value="Prenyl_trans_a"/>
</dbReference>
<dbReference type="PANTHER" id="PTHR11129:SF10">
    <property type="entry name" value="PROTEIN PRENYLYLTRANSFERASE SUPERFAMILY PROTEIN"/>
    <property type="match status" value="1"/>
</dbReference>
<evidence type="ECO:0000256" key="1">
    <source>
        <dbReference type="ARBA" id="ARBA00006734"/>
    </source>
</evidence>
<dbReference type="AlphaFoldDB" id="A0A2I0A550"/>
<dbReference type="GO" id="GO:0004660">
    <property type="term" value="F:protein farnesyltransferase activity"/>
    <property type="evidence" value="ECO:0007669"/>
    <property type="project" value="TreeGrafter"/>
</dbReference>
<comment type="similarity">
    <text evidence="1">Belongs to the protein prenyltransferase subunit alpha family.</text>
</comment>
<dbReference type="Pfam" id="PF01239">
    <property type="entry name" value="PPTA"/>
    <property type="match status" value="2"/>
</dbReference>
<dbReference type="PANTHER" id="PTHR11129">
    <property type="entry name" value="PROTEIN FARNESYLTRANSFERASE ALPHA SUBUNIT/RAB GERANYLGERANYL TRANSFERASE ALPHA SUBUNIT"/>
    <property type="match status" value="1"/>
</dbReference>
<dbReference type="GO" id="GO:0005953">
    <property type="term" value="C:CAAX-protein geranylgeranyltransferase complex"/>
    <property type="evidence" value="ECO:0007669"/>
    <property type="project" value="TreeGrafter"/>
</dbReference>
<evidence type="ECO:0000313" key="5">
    <source>
        <dbReference type="EMBL" id="PKA50666.1"/>
    </source>
</evidence>
<keyword evidence="2" id="KW-0637">Prenyltransferase</keyword>
<evidence type="ECO:0000256" key="4">
    <source>
        <dbReference type="ARBA" id="ARBA00022737"/>
    </source>
</evidence>
<gene>
    <name evidence="5" type="primary">FTA</name>
    <name evidence="5" type="ORF">AXF42_Ash018005</name>
</gene>
<dbReference type="SUPFAM" id="SSF48439">
    <property type="entry name" value="Protein prenylyltransferase"/>
    <property type="match status" value="1"/>
</dbReference>
<sequence>MGEDLCIEEAAGVLLKQLEAILDHDKLIDEIGFIHPSQFADFTLDLPVVTRPPPPNIYQTSGAAIKNNITDFRCLVYDETVFWYGQHKLAISVHAIPQLYFASRIAYMNARRSYIGAISISKTNGYMNTAIDRVDFDQLETDVLSHSKALLIMSCDFGSVWNSRKLVLLQKHELSVFMEEFHLCTLILSSSPKSEQAWSHRRWVIKNVARKFHDLHDIIEQESELVKKIAEKSKMNYRAWNHQCWLITYMSRDQKLDELLKSRKWAELHVADSCCFHYRRRLILSMLEDSTLRDDEMSSVTPDAFILLKEELKWNVLLIKRYIGREALWIHRRFLSYYWIKLFANPQDVGFPGEDQHKVVTDLDGFIGKEIELLNSCLNLPIVEFEDTQSQAQHAAAYILWISKKIPLPFESNFNDKLEEVGGLKTILMNTSSDKSLIWQSLLD</sequence>
<proteinExistence type="inferred from homology"/>
<dbReference type="Gene3D" id="1.25.40.120">
    <property type="entry name" value="Protein prenylyltransferase"/>
    <property type="match status" value="1"/>
</dbReference>
<organism evidence="5 6">
    <name type="scientific">Apostasia shenzhenica</name>
    <dbReference type="NCBI Taxonomy" id="1088818"/>
    <lineage>
        <taxon>Eukaryota</taxon>
        <taxon>Viridiplantae</taxon>
        <taxon>Streptophyta</taxon>
        <taxon>Embryophyta</taxon>
        <taxon>Tracheophyta</taxon>
        <taxon>Spermatophyta</taxon>
        <taxon>Magnoliopsida</taxon>
        <taxon>Liliopsida</taxon>
        <taxon>Asparagales</taxon>
        <taxon>Orchidaceae</taxon>
        <taxon>Apostasioideae</taxon>
        <taxon>Apostasia</taxon>
    </lineage>
</organism>
<evidence type="ECO:0000256" key="2">
    <source>
        <dbReference type="ARBA" id="ARBA00022602"/>
    </source>
</evidence>
<evidence type="ECO:0000313" key="6">
    <source>
        <dbReference type="Proteomes" id="UP000236161"/>
    </source>
</evidence>
<dbReference type="EMBL" id="KZ452022">
    <property type="protein sequence ID" value="PKA50666.1"/>
    <property type="molecule type" value="Genomic_DNA"/>
</dbReference>
<dbReference type="OrthoDB" id="1924260at2759"/>
<dbReference type="STRING" id="1088818.A0A2I0A550"/>
<keyword evidence="6" id="KW-1185">Reference proteome</keyword>